<evidence type="ECO:0000313" key="5">
    <source>
        <dbReference type="EMBL" id="KAK9901350.1"/>
    </source>
</evidence>
<organism evidence="5 6">
    <name type="scientific">Coccomyxa subellipsoidea</name>
    <dbReference type="NCBI Taxonomy" id="248742"/>
    <lineage>
        <taxon>Eukaryota</taxon>
        <taxon>Viridiplantae</taxon>
        <taxon>Chlorophyta</taxon>
        <taxon>core chlorophytes</taxon>
        <taxon>Trebouxiophyceae</taxon>
        <taxon>Trebouxiophyceae incertae sedis</taxon>
        <taxon>Coccomyxaceae</taxon>
        <taxon>Coccomyxa</taxon>
    </lineage>
</organism>
<keyword evidence="6" id="KW-1185">Reference proteome</keyword>
<evidence type="ECO:0000256" key="1">
    <source>
        <dbReference type="ARBA" id="ARBA00001946"/>
    </source>
</evidence>
<dbReference type="Proteomes" id="UP001491310">
    <property type="component" value="Unassembled WGS sequence"/>
</dbReference>
<protein>
    <recommendedName>
        <fullName evidence="7">HAD-like protein</fullName>
    </recommendedName>
</protein>
<dbReference type="InterPro" id="IPR023214">
    <property type="entry name" value="HAD_sf"/>
</dbReference>
<accession>A0ABR2YBE9</accession>
<reference evidence="5 6" key="1">
    <citation type="journal article" date="2024" name="Nat. Commun.">
        <title>Phylogenomics reveals the evolutionary origins of lichenization in chlorophyte algae.</title>
        <authorList>
            <person name="Puginier C."/>
            <person name="Libourel C."/>
            <person name="Otte J."/>
            <person name="Skaloud P."/>
            <person name="Haon M."/>
            <person name="Grisel S."/>
            <person name="Petersen M."/>
            <person name="Berrin J.G."/>
            <person name="Delaux P.M."/>
            <person name="Dal Grande F."/>
            <person name="Keller J."/>
        </authorList>
    </citation>
    <scope>NUCLEOTIDE SEQUENCE [LARGE SCALE GENOMIC DNA]</scope>
    <source>
        <strain evidence="5 6">SAG 216-7</strain>
    </source>
</reference>
<dbReference type="InterPro" id="IPR006439">
    <property type="entry name" value="HAD-SF_hydro_IA"/>
</dbReference>
<dbReference type="Pfam" id="PF13419">
    <property type="entry name" value="HAD_2"/>
    <property type="match status" value="1"/>
</dbReference>
<dbReference type="Gene3D" id="3.40.50.1000">
    <property type="entry name" value="HAD superfamily/HAD-like"/>
    <property type="match status" value="1"/>
</dbReference>
<evidence type="ECO:0000256" key="2">
    <source>
        <dbReference type="ARBA" id="ARBA00022723"/>
    </source>
</evidence>
<dbReference type="InterPro" id="IPR051600">
    <property type="entry name" value="Beta-PGM-like"/>
</dbReference>
<evidence type="ECO:0000256" key="3">
    <source>
        <dbReference type="ARBA" id="ARBA00022842"/>
    </source>
</evidence>
<dbReference type="EMBL" id="JALJOT010000018">
    <property type="protein sequence ID" value="KAK9901350.1"/>
    <property type="molecule type" value="Genomic_DNA"/>
</dbReference>
<dbReference type="InterPro" id="IPR036412">
    <property type="entry name" value="HAD-like_sf"/>
</dbReference>
<evidence type="ECO:0000256" key="4">
    <source>
        <dbReference type="ARBA" id="ARBA00023277"/>
    </source>
</evidence>
<dbReference type="SFLD" id="SFLDS00003">
    <property type="entry name" value="Haloacid_Dehalogenase"/>
    <property type="match status" value="1"/>
</dbReference>
<dbReference type="Gene3D" id="1.10.150.240">
    <property type="entry name" value="Putative phosphatase, domain 2"/>
    <property type="match status" value="1"/>
</dbReference>
<comment type="cofactor">
    <cofactor evidence="1">
        <name>Mg(2+)</name>
        <dbReference type="ChEBI" id="CHEBI:18420"/>
    </cofactor>
</comment>
<comment type="caution">
    <text evidence="5">The sequence shown here is derived from an EMBL/GenBank/DDBJ whole genome shotgun (WGS) entry which is preliminary data.</text>
</comment>
<keyword evidence="2" id="KW-0479">Metal-binding</keyword>
<keyword evidence="3" id="KW-0460">Magnesium</keyword>
<keyword evidence="4" id="KW-0119">Carbohydrate metabolism</keyword>
<dbReference type="InterPro" id="IPR041492">
    <property type="entry name" value="HAD_2"/>
</dbReference>
<sequence length="358" mass="39480">MVGLSRQTGRAADWLRVTGSEKNQWRRGAECSSLADDTMHAASSKLPPSSFLITAPCCRSPPGASLKHPLRRQTVRAAAPPVKRPSTGDKEFPQLKQQIETVQIAGITMTTPAQNRPMPDLSTIKAVLFDVDGTLTNSDPLHFKAFQDILQEYNYKGYKDGEPISREFFDEHISGGHNILLSKFLWPDRDQEFRDRFSDEKEALFRKYADSVLERVPGLTEFLAWIDERGLKKAAVTNAPRENARVMLAALGLGEWFDIIVLGEESARPKPHPDPYQDALKAFGMQPQEAIICEDSPSGTAAGVAAEVPVVGILTSQTKERMLKAGVSMTVTDYHELTEKAKADVAKHQNGATANGHK</sequence>
<evidence type="ECO:0000313" key="6">
    <source>
        <dbReference type="Proteomes" id="UP001491310"/>
    </source>
</evidence>
<dbReference type="PANTHER" id="PTHR46193:SF18">
    <property type="entry name" value="HEXITOL PHOSPHATASE B"/>
    <property type="match status" value="1"/>
</dbReference>
<dbReference type="SFLD" id="SFLDG01135">
    <property type="entry name" value="C1.5.6:_HAD__Beta-PGM__Phospha"/>
    <property type="match status" value="1"/>
</dbReference>
<dbReference type="CDD" id="cd07505">
    <property type="entry name" value="HAD_BPGM-like"/>
    <property type="match status" value="1"/>
</dbReference>
<dbReference type="PRINTS" id="PR00413">
    <property type="entry name" value="HADHALOGNASE"/>
</dbReference>
<dbReference type="SUPFAM" id="SSF56784">
    <property type="entry name" value="HAD-like"/>
    <property type="match status" value="1"/>
</dbReference>
<dbReference type="InterPro" id="IPR023198">
    <property type="entry name" value="PGP-like_dom2"/>
</dbReference>
<dbReference type="SFLD" id="SFLDG01129">
    <property type="entry name" value="C1.5:_HAD__Beta-PGM__Phosphata"/>
    <property type="match status" value="1"/>
</dbReference>
<dbReference type="PANTHER" id="PTHR46193">
    <property type="entry name" value="6-PHOSPHOGLUCONATE PHOSPHATASE"/>
    <property type="match status" value="1"/>
</dbReference>
<gene>
    <name evidence="5" type="ORF">WJX75_007755</name>
</gene>
<name>A0ABR2YBE9_9CHLO</name>
<proteinExistence type="predicted"/>
<dbReference type="NCBIfam" id="TIGR01509">
    <property type="entry name" value="HAD-SF-IA-v3"/>
    <property type="match status" value="1"/>
</dbReference>
<evidence type="ECO:0008006" key="7">
    <source>
        <dbReference type="Google" id="ProtNLM"/>
    </source>
</evidence>